<dbReference type="PANTHER" id="PTHR11715:SF3">
    <property type="entry name" value="GLYCINE CLEAVAGE SYSTEM H PROTEIN-RELATED"/>
    <property type="match status" value="1"/>
</dbReference>
<comment type="cofactor">
    <cofactor evidence="3">
        <name>(R)-lipoate</name>
        <dbReference type="ChEBI" id="CHEBI:83088"/>
    </cofactor>
    <text evidence="3">Binds 1 lipoyl cofactor covalently.</text>
</comment>
<dbReference type="GO" id="GO:0009249">
    <property type="term" value="P:protein lipoylation"/>
    <property type="evidence" value="ECO:0007669"/>
    <property type="project" value="UniProtKB-UniRule"/>
</dbReference>
<dbReference type="NCBIfam" id="TIGR00527">
    <property type="entry name" value="gcvH"/>
    <property type="match status" value="1"/>
</dbReference>
<comment type="similarity">
    <text evidence="1 3">Belongs to the GcvH family.</text>
</comment>
<protein>
    <recommendedName>
        <fullName evidence="3">Glycine cleavage system H protein</fullName>
    </recommendedName>
    <alternativeName>
        <fullName evidence="3">Octanoyl/lipoyl carrier protein</fullName>
    </alternativeName>
</protein>
<comment type="function">
    <text evidence="3">The glycine cleavage system catalyzes the degradation of glycine. The H protein shuttles the methylamine group of glycine from the P protein to the T protein.</text>
</comment>
<dbReference type="RefSeq" id="WP_042208485.1">
    <property type="nucleotide sequence ID" value="NZ_CP009288.1"/>
</dbReference>
<dbReference type="STRING" id="44251.PDUR_25005"/>
<dbReference type="NCBIfam" id="NF002270">
    <property type="entry name" value="PRK01202.1"/>
    <property type="match status" value="1"/>
</dbReference>
<dbReference type="PROSITE" id="PS00189">
    <property type="entry name" value="LIPOYL"/>
    <property type="match status" value="1"/>
</dbReference>
<dbReference type="InterPro" id="IPR003016">
    <property type="entry name" value="2-oxoA_DH_lipoyl-BS"/>
</dbReference>
<evidence type="ECO:0000256" key="1">
    <source>
        <dbReference type="ARBA" id="ARBA00009249"/>
    </source>
</evidence>
<dbReference type="Gene3D" id="2.40.50.100">
    <property type="match status" value="1"/>
</dbReference>
<keyword evidence="7" id="KW-1185">Reference proteome</keyword>
<dbReference type="SUPFAM" id="SSF51230">
    <property type="entry name" value="Single hybrid motif"/>
    <property type="match status" value="1"/>
</dbReference>
<dbReference type="GO" id="GO:0005960">
    <property type="term" value="C:glycine cleavage complex"/>
    <property type="evidence" value="ECO:0007669"/>
    <property type="project" value="InterPro"/>
</dbReference>
<dbReference type="Proteomes" id="UP000029409">
    <property type="component" value="Chromosome"/>
</dbReference>
<dbReference type="Pfam" id="PF01597">
    <property type="entry name" value="GCV_H"/>
    <property type="match status" value="1"/>
</dbReference>
<proteinExistence type="inferred from homology"/>
<keyword evidence="2 3" id="KW-0450">Lipoyl</keyword>
<dbReference type="InterPro" id="IPR000089">
    <property type="entry name" value="Biotin_lipoyl"/>
</dbReference>
<name>A0A089HUJ8_PAEDU</name>
<evidence type="ECO:0000313" key="6">
    <source>
        <dbReference type="EMBL" id="AIQ14772.1"/>
    </source>
</evidence>
<dbReference type="eggNOG" id="COG0509">
    <property type="taxonomic scope" value="Bacteria"/>
</dbReference>
<evidence type="ECO:0000259" key="5">
    <source>
        <dbReference type="PROSITE" id="PS50968"/>
    </source>
</evidence>
<comment type="function">
    <text evidence="3">Is also involved in protein lipoylation via its role as an octanoyl/lipoyl carrier protein intermediate.</text>
</comment>
<dbReference type="PANTHER" id="PTHR11715">
    <property type="entry name" value="GLYCINE CLEAVAGE SYSTEM H PROTEIN"/>
    <property type="match status" value="1"/>
</dbReference>
<dbReference type="AlphaFoldDB" id="A0A089HUJ8"/>
<gene>
    <name evidence="3" type="primary">gcvH</name>
    <name evidence="6" type="ORF">PDUR_25005</name>
</gene>
<reference evidence="6 7" key="1">
    <citation type="submission" date="2014-08" db="EMBL/GenBank/DDBJ databases">
        <title>Comparative genomics of the Paenibacillus odorifer group.</title>
        <authorList>
            <person name="den Bakker H.C."/>
            <person name="Tsai Y.-C."/>
            <person name="Martin N."/>
            <person name="Korlach J."/>
            <person name="Wiedmann M."/>
        </authorList>
    </citation>
    <scope>NUCLEOTIDE SEQUENCE [LARGE SCALE GENOMIC DNA]</scope>
    <source>
        <strain evidence="6 7">DSM 1735</strain>
    </source>
</reference>
<evidence type="ECO:0000256" key="2">
    <source>
        <dbReference type="ARBA" id="ARBA00022823"/>
    </source>
</evidence>
<dbReference type="EMBL" id="CP009288">
    <property type="protein sequence ID" value="AIQ14772.1"/>
    <property type="molecule type" value="Genomic_DNA"/>
</dbReference>
<dbReference type="InterPro" id="IPR033753">
    <property type="entry name" value="GCV_H/Fam206"/>
</dbReference>
<dbReference type="InterPro" id="IPR017453">
    <property type="entry name" value="GCV_H_sub"/>
</dbReference>
<dbReference type="PROSITE" id="PS50968">
    <property type="entry name" value="BIOTINYL_LIPOYL"/>
    <property type="match status" value="1"/>
</dbReference>
<dbReference type="GO" id="GO:0005829">
    <property type="term" value="C:cytosol"/>
    <property type="evidence" value="ECO:0007669"/>
    <property type="project" value="TreeGrafter"/>
</dbReference>
<accession>A0A089HUJ8</accession>
<organism evidence="6 7">
    <name type="scientific">Paenibacillus durus</name>
    <name type="common">Paenibacillus azotofixans</name>
    <dbReference type="NCBI Taxonomy" id="44251"/>
    <lineage>
        <taxon>Bacteria</taxon>
        <taxon>Bacillati</taxon>
        <taxon>Bacillota</taxon>
        <taxon>Bacilli</taxon>
        <taxon>Bacillales</taxon>
        <taxon>Paenibacillaceae</taxon>
        <taxon>Paenibacillus</taxon>
    </lineage>
</organism>
<dbReference type="HAMAP" id="MF_00272">
    <property type="entry name" value="GcvH"/>
    <property type="match status" value="1"/>
</dbReference>
<sequence>MSEVLDNLRYSEEHEWAQQGEGKIVRVGITDHAQHLLGDIVFVEFPEIGTNITAGDSVGSIESVKTVSELYSPVSGTVTRVNEALEDSPELLNSQPYGGGWIYEVEVEGDYASATSGLLDSAAYRELVGE</sequence>
<dbReference type="CDD" id="cd06848">
    <property type="entry name" value="GCS_H"/>
    <property type="match status" value="1"/>
</dbReference>
<comment type="subunit">
    <text evidence="3">The glycine cleavage system is composed of four proteins: P, T, L and H.</text>
</comment>
<dbReference type="KEGG" id="pdu:PDUR_25005"/>
<dbReference type="InterPro" id="IPR002930">
    <property type="entry name" value="GCV_H"/>
</dbReference>
<evidence type="ECO:0000313" key="7">
    <source>
        <dbReference type="Proteomes" id="UP000029409"/>
    </source>
</evidence>
<feature type="domain" description="Lipoyl-binding" evidence="5">
    <location>
        <begin position="24"/>
        <end position="106"/>
    </location>
</feature>
<dbReference type="InterPro" id="IPR011053">
    <property type="entry name" value="Single_hybrid_motif"/>
</dbReference>
<dbReference type="GO" id="GO:0019464">
    <property type="term" value="P:glycine decarboxylation via glycine cleavage system"/>
    <property type="evidence" value="ECO:0007669"/>
    <property type="project" value="UniProtKB-UniRule"/>
</dbReference>
<evidence type="ECO:0000256" key="3">
    <source>
        <dbReference type="HAMAP-Rule" id="MF_00272"/>
    </source>
</evidence>
<evidence type="ECO:0000256" key="4">
    <source>
        <dbReference type="PIRSR" id="PIRSR617453-50"/>
    </source>
</evidence>
<dbReference type="OrthoDB" id="9796712at2"/>
<feature type="modified residue" description="N6-lipoyllysine" evidence="3 4">
    <location>
        <position position="65"/>
    </location>
</feature>